<feature type="region of interest" description="Disordered" evidence="1">
    <location>
        <begin position="105"/>
        <end position="137"/>
    </location>
</feature>
<protein>
    <submittedName>
        <fullName evidence="2">Uncharacterized protein</fullName>
    </submittedName>
</protein>
<dbReference type="EMBL" id="FOZS01000008">
    <property type="protein sequence ID" value="SFT06319.1"/>
    <property type="molecule type" value="Genomic_DNA"/>
</dbReference>
<organism evidence="2 3">
    <name type="scientific">Halostagnicola kamekurae</name>
    <dbReference type="NCBI Taxonomy" id="619731"/>
    <lineage>
        <taxon>Archaea</taxon>
        <taxon>Methanobacteriati</taxon>
        <taxon>Methanobacteriota</taxon>
        <taxon>Stenosarchaea group</taxon>
        <taxon>Halobacteria</taxon>
        <taxon>Halobacteriales</taxon>
        <taxon>Natrialbaceae</taxon>
        <taxon>Halostagnicola</taxon>
    </lineage>
</organism>
<keyword evidence="3" id="KW-1185">Reference proteome</keyword>
<reference evidence="3" key="1">
    <citation type="submission" date="2016-10" db="EMBL/GenBank/DDBJ databases">
        <authorList>
            <person name="Varghese N."/>
            <person name="Submissions S."/>
        </authorList>
    </citation>
    <scope>NUCLEOTIDE SEQUENCE [LARGE SCALE GENOMIC DNA]</scope>
    <source>
        <strain evidence="3">DSM 22427</strain>
    </source>
</reference>
<accession>A0A1I6UXZ4</accession>
<evidence type="ECO:0000313" key="3">
    <source>
        <dbReference type="Proteomes" id="UP000199199"/>
    </source>
</evidence>
<dbReference type="AlphaFoldDB" id="A0A1I6UXZ4"/>
<proteinExistence type="predicted"/>
<gene>
    <name evidence="2" type="ORF">SAMN04488556_4165</name>
</gene>
<dbReference type="Proteomes" id="UP000199199">
    <property type="component" value="Unassembled WGS sequence"/>
</dbReference>
<name>A0A1I6UXZ4_9EURY</name>
<sequence length="137" mass="15402">MYTKSRGRFAEKTARPAREVIDWRLVAMTESLESTIAMDARLLTRRRREQRIDHVLEVNMHERADLDCPACGHEWTAGYHGPIESMSPSFSPCSDWDCDAYLKVVHDGSDPEPDPVSEAEHEDPDQTALGQFDGGAA</sequence>
<evidence type="ECO:0000313" key="2">
    <source>
        <dbReference type="EMBL" id="SFT06319.1"/>
    </source>
</evidence>
<feature type="compositionally biased region" description="Acidic residues" evidence="1">
    <location>
        <begin position="110"/>
        <end position="125"/>
    </location>
</feature>
<evidence type="ECO:0000256" key="1">
    <source>
        <dbReference type="SAM" id="MobiDB-lite"/>
    </source>
</evidence>